<dbReference type="OrthoDB" id="4089664at2759"/>
<dbReference type="Proteomes" id="UP000095300">
    <property type="component" value="Unassembled WGS sequence"/>
</dbReference>
<dbReference type="PANTHER" id="PTHR14957">
    <property type="entry name" value="UBIQUITIN-LIKE-CONJUGATING ENZYME ATG10"/>
    <property type="match status" value="1"/>
</dbReference>
<evidence type="ECO:0000313" key="7">
    <source>
        <dbReference type="EnsemblMetazoa" id="SCAU009469-PA"/>
    </source>
</evidence>
<gene>
    <name evidence="7" type="primary">106080978</name>
</gene>
<dbReference type="GO" id="GO:0000422">
    <property type="term" value="P:autophagy of mitochondrion"/>
    <property type="evidence" value="ECO:0007669"/>
    <property type="project" value="TreeGrafter"/>
</dbReference>
<evidence type="ECO:0000256" key="2">
    <source>
        <dbReference type="ARBA" id="ARBA00021099"/>
    </source>
</evidence>
<dbReference type="GO" id="GO:0032446">
    <property type="term" value="P:protein modification by small protein conjugation"/>
    <property type="evidence" value="ECO:0007669"/>
    <property type="project" value="TreeGrafter"/>
</dbReference>
<evidence type="ECO:0000256" key="4">
    <source>
        <dbReference type="ARBA" id="ARBA00022786"/>
    </source>
</evidence>
<dbReference type="GO" id="GO:0005829">
    <property type="term" value="C:cytosol"/>
    <property type="evidence" value="ECO:0007669"/>
    <property type="project" value="TreeGrafter"/>
</dbReference>
<dbReference type="GO" id="GO:0061651">
    <property type="term" value="F:Atg12 conjugating enzyme activity"/>
    <property type="evidence" value="ECO:0007669"/>
    <property type="project" value="TreeGrafter"/>
</dbReference>
<evidence type="ECO:0000256" key="6">
    <source>
        <dbReference type="ARBA" id="ARBA00029833"/>
    </source>
</evidence>
<keyword evidence="5" id="KW-0072">Autophagy</keyword>
<evidence type="ECO:0000256" key="5">
    <source>
        <dbReference type="ARBA" id="ARBA00023006"/>
    </source>
</evidence>
<keyword evidence="4" id="KW-0833">Ubl conjugation pathway</keyword>
<protein>
    <recommendedName>
        <fullName evidence="2">Ubiquitin-like-conjugating enzyme ATG10</fullName>
    </recommendedName>
    <alternativeName>
        <fullName evidence="6">Autophagy-related protein 10</fullName>
    </alternativeName>
</protein>
<dbReference type="InterPro" id="IPR007135">
    <property type="entry name" value="Atg3/Atg10"/>
</dbReference>
<accession>A0A1I8PMS3</accession>
<dbReference type="EnsemblMetazoa" id="SCAU009469-RA">
    <property type="protein sequence ID" value="SCAU009469-PA"/>
    <property type="gene ID" value="SCAU009469"/>
</dbReference>
<name>A0A1I8PMS3_STOCA</name>
<dbReference type="STRING" id="35570.A0A1I8PMS3"/>
<dbReference type="PANTHER" id="PTHR14957:SF1">
    <property type="entry name" value="UBIQUITIN-LIKE-CONJUGATING ENZYME ATG10"/>
    <property type="match status" value="1"/>
</dbReference>
<comment type="similarity">
    <text evidence="1">Belongs to the ATG10 family.</text>
</comment>
<dbReference type="AlphaFoldDB" id="A0A1I8PMS3"/>
<dbReference type="VEuPathDB" id="VectorBase:SCAU009469"/>
<sequence length="173" mass="20375">MAACETLLTWPEFCKESKEFILLSEKLDDTWSWEEKNSNIGQSYLKYQQKISVPTTNDLLQIEYHIVYSVSYQVPIMYFQAHYSDGKMIKLDDAWQIFHSNRNSQYSREDMLGILTQMEHPILFKPYMCLHPCRTAEILAQTPLSKNRLLTFVSVMGPYLQLNLDNRYGMLNI</sequence>
<keyword evidence="3" id="KW-0808">Transferase</keyword>
<dbReference type="Pfam" id="PF03987">
    <property type="entry name" value="Autophagy_act_C"/>
    <property type="match status" value="1"/>
</dbReference>
<dbReference type="GO" id="GO:0000045">
    <property type="term" value="P:autophagosome assembly"/>
    <property type="evidence" value="ECO:0007669"/>
    <property type="project" value="TreeGrafter"/>
</dbReference>
<keyword evidence="8" id="KW-1185">Reference proteome</keyword>
<evidence type="ECO:0000256" key="3">
    <source>
        <dbReference type="ARBA" id="ARBA00022679"/>
    </source>
</evidence>
<organism evidence="7 8">
    <name type="scientific">Stomoxys calcitrans</name>
    <name type="common">Stable fly</name>
    <name type="synonym">Conops calcitrans</name>
    <dbReference type="NCBI Taxonomy" id="35570"/>
    <lineage>
        <taxon>Eukaryota</taxon>
        <taxon>Metazoa</taxon>
        <taxon>Ecdysozoa</taxon>
        <taxon>Arthropoda</taxon>
        <taxon>Hexapoda</taxon>
        <taxon>Insecta</taxon>
        <taxon>Pterygota</taxon>
        <taxon>Neoptera</taxon>
        <taxon>Endopterygota</taxon>
        <taxon>Diptera</taxon>
        <taxon>Brachycera</taxon>
        <taxon>Muscomorpha</taxon>
        <taxon>Muscoidea</taxon>
        <taxon>Muscidae</taxon>
        <taxon>Stomoxys</taxon>
    </lineage>
</organism>
<dbReference type="KEGG" id="scac:106080978"/>
<dbReference type="Gene3D" id="3.30.1460.50">
    <property type="match status" value="1"/>
</dbReference>
<evidence type="ECO:0000256" key="1">
    <source>
        <dbReference type="ARBA" id="ARBA00005696"/>
    </source>
</evidence>
<proteinExistence type="inferred from homology"/>
<reference evidence="7" key="1">
    <citation type="submission" date="2020-05" db="UniProtKB">
        <authorList>
            <consortium name="EnsemblMetazoa"/>
        </authorList>
    </citation>
    <scope>IDENTIFICATION</scope>
    <source>
        <strain evidence="7">USDA</strain>
    </source>
</reference>
<evidence type="ECO:0000313" key="8">
    <source>
        <dbReference type="Proteomes" id="UP000095300"/>
    </source>
</evidence>